<name>A0A4R6TI19_9FLAO</name>
<accession>A0A4R6TI19</accession>
<dbReference type="EMBL" id="SNYH01000002">
    <property type="protein sequence ID" value="TDQ28846.1"/>
    <property type="molecule type" value="Genomic_DNA"/>
</dbReference>
<dbReference type="Proteomes" id="UP000295390">
    <property type="component" value="Unassembled WGS sequence"/>
</dbReference>
<keyword evidence="2" id="KW-1185">Reference proteome</keyword>
<dbReference type="AlphaFoldDB" id="A0A4R6TI19"/>
<organism evidence="1 2">
    <name type="scientific">Tenacibaculum caenipelagi</name>
    <dbReference type="NCBI Taxonomy" id="1325435"/>
    <lineage>
        <taxon>Bacteria</taxon>
        <taxon>Pseudomonadati</taxon>
        <taxon>Bacteroidota</taxon>
        <taxon>Flavobacteriia</taxon>
        <taxon>Flavobacteriales</taxon>
        <taxon>Flavobacteriaceae</taxon>
        <taxon>Tenacibaculum</taxon>
    </lineage>
</organism>
<protein>
    <submittedName>
        <fullName evidence="1">Uncharacterized protein</fullName>
    </submittedName>
</protein>
<proteinExistence type="predicted"/>
<reference evidence="1 2" key="1">
    <citation type="submission" date="2019-03" db="EMBL/GenBank/DDBJ databases">
        <title>Genomic Encyclopedia of Type Strains, Phase III (KMG-III): the genomes of soil and plant-associated and newly described type strains.</title>
        <authorList>
            <person name="Whitman W."/>
        </authorList>
    </citation>
    <scope>NUCLEOTIDE SEQUENCE [LARGE SCALE GENOMIC DNA]</scope>
    <source>
        <strain evidence="1 2">CECT 8283</strain>
    </source>
</reference>
<sequence length="203" mass="23303">MKKQVLLLLAVCTISFGYAQKMKVVNGNFDFIKDQKEINVEFVYDNMKLFKKNLTNEEYMAERSAKLEEDSRGKGERWKKSWIGSREIIYAPKFLELMNRYLEKDHGVYFAENLKDAKYTLVVETVWVYPGWNAAVMRQPAKVSTLLKFVETANKDNVVLEITSKNAPGNKFGGTFSNEDRLGEGYAKTGKSLAKLVLKKAFK</sequence>
<dbReference type="OrthoDB" id="1151160at2"/>
<evidence type="ECO:0000313" key="2">
    <source>
        <dbReference type="Proteomes" id="UP000295390"/>
    </source>
</evidence>
<comment type="caution">
    <text evidence="1">The sequence shown here is derived from an EMBL/GenBank/DDBJ whole genome shotgun (WGS) entry which is preliminary data.</text>
</comment>
<evidence type="ECO:0000313" key="1">
    <source>
        <dbReference type="EMBL" id="TDQ28846.1"/>
    </source>
</evidence>
<dbReference type="RefSeq" id="WP_133535348.1">
    <property type="nucleotide sequence ID" value="NZ_SNYH01000002.1"/>
</dbReference>
<gene>
    <name evidence="1" type="ORF">DFQ07_1227</name>
</gene>